<comment type="caution">
    <text evidence="1">The sequence shown here is derived from an EMBL/GenBank/DDBJ whole genome shotgun (WGS) entry which is preliminary data.</text>
</comment>
<dbReference type="RefSeq" id="WP_265591104.1">
    <property type="nucleotide sequence ID" value="NZ_BQKC01000002.1"/>
</dbReference>
<evidence type="ECO:0000313" key="2">
    <source>
        <dbReference type="Proteomes" id="UP001055025"/>
    </source>
</evidence>
<name>A0AAV5B4V3_9ACTN</name>
<dbReference type="EMBL" id="BQKC01000002">
    <property type="protein sequence ID" value="GJM56217.1"/>
    <property type="molecule type" value="Genomic_DNA"/>
</dbReference>
<organism evidence="1 2">
    <name type="scientific">Granulimonas faecalis</name>
    <dbReference type="NCBI Taxonomy" id="2894155"/>
    <lineage>
        <taxon>Bacteria</taxon>
        <taxon>Bacillati</taxon>
        <taxon>Actinomycetota</taxon>
        <taxon>Coriobacteriia</taxon>
        <taxon>Coriobacteriales</taxon>
        <taxon>Kribbibacteriaceae</taxon>
        <taxon>Granulimonas</taxon>
    </lineage>
</organism>
<reference evidence="1" key="1">
    <citation type="journal article" date="2022" name="Int. J. Syst. Evol. Microbiol.">
        <title>Granulimonas faecalis gen. nov., sp. nov., and Leptogranulimonas caecicola gen. nov., sp. nov., novel lactate-producing Atopobiaceae bacteria isolated from mouse intestines, and an emended description of the family Atopobiaceae.</title>
        <authorList>
            <person name="Morinaga K."/>
            <person name="Kusada H."/>
            <person name="Sakamoto S."/>
            <person name="Murakami T."/>
            <person name="Toyoda A."/>
            <person name="Mori H."/>
            <person name="Meng X.Y."/>
            <person name="Takashino M."/>
            <person name="Murotomi K."/>
            <person name="Tamaki H."/>
        </authorList>
    </citation>
    <scope>NUCLEOTIDE SEQUENCE</scope>
    <source>
        <strain evidence="1">OPF53</strain>
    </source>
</reference>
<protein>
    <recommendedName>
        <fullName evidence="3">Methylmalonyl Co-A mutase-associated GTPase MeaB</fullName>
    </recommendedName>
</protein>
<dbReference type="AlphaFoldDB" id="A0AAV5B4V3"/>
<evidence type="ECO:0008006" key="3">
    <source>
        <dbReference type="Google" id="ProtNLM"/>
    </source>
</evidence>
<accession>A0AAV5B4V3</accession>
<sequence>MREQAPELTAGLLARVLAGAPTVAEAERRRKMLGRIRERQAADGCREAVADLSRCAQFAPFDALEGFREMVGEVRERSRGGPRT</sequence>
<evidence type="ECO:0000313" key="1">
    <source>
        <dbReference type="EMBL" id="GJM56217.1"/>
    </source>
</evidence>
<proteinExistence type="predicted"/>
<keyword evidence="2" id="KW-1185">Reference proteome</keyword>
<dbReference type="Proteomes" id="UP001055025">
    <property type="component" value="Unassembled WGS sequence"/>
</dbReference>
<gene>
    <name evidence="1" type="ORF">ATOP_18720</name>
</gene>